<evidence type="ECO:0000256" key="1">
    <source>
        <dbReference type="ARBA" id="ARBA00022670"/>
    </source>
</evidence>
<dbReference type="PANTHER" id="PTHR43270">
    <property type="entry name" value="BETA-ALA-HIS DIPEPTIDASE"/>
    <property type="match status" value="1"/>
</dbReference>
<dbReference type="RefSeq" id="WP_068670644.1">
    <property type="nucleotide sequence ID" value="NZ_LYPB01000092.1"/>
</dbReference>
<keyword evidence="6" id="KW-1185">Reference proteome</keyword>
<dbReference type="Proteomes" id="UP000078454">
    <property type="component" value="Unassembled WGS sequence"/>
</dbReference>
<dbReference type="AlphaFoldDB" id="A0A197ZX94"/>
<dbReference type="NCBIfam" id="NF006579">
    <property type="entry name" value="PRK09104.1"/>
    <property type="match status" value="1"/>
</dbReference>
<dbReference type="OrthoDB" id="9761532at2"/>
<dbReference type="NCBIfam" id="NF006053">
    <property type="entry name" value="PRK08201.1"/>
    <property type="match status" value="1"/>
</dbReference>
<protein>
    <submittedName>
        <fullName evidence="5">Peptidase M20</fullName>
    </submittedName>
</protein>
<organism evidence="5 6">
    <name type="scientific">Paenibacillus oryzisoli</name>
    <dbReference type="NCBI Taxonomy" id="1850517"/>
    <lineage>
        <taxon>Bacteria</taxon>
        <taxon>Bacillati</taxon>
        <taxon>Bacillota</taxon>
        <taxon>Bacilli</taxon>
        <taxon>Bacillales</taxon>
        <taxon>Paenibacillaceae</taxon>
        <taxon>Paenibacillus</taxon>
    </lineage>
</organism>
<dbReference type="SUPFAM" id="SSF53187">
    <property type="entry name" value="Zn-dependent exopeptidases"/>
    <property type="match status" value="1"/>
</dbReference>
<dbReference type="GO" id="GO:0006508">
    <property type="term" value="P:proteolysis"/>
    <property type="evidence" value="ECO:0007669"/>
    <property type="project" value="UniProtKB-KW"/>
</dbReference>
<evidence type="ECO:0000259" key="4">
    <source>
        <dbReference type="Pfam" id="PF07687"/>
    </source>
</evidence>
<dbReference type="GO" id="GO:0046872">
    <property type="term" value="F:metal ion binding"/>
    <property type="evidence" value="ECO:0007669"/>
    <property type="project" value="UniProtKB-KW"/>
</dbReference>
<dbReference type="NCBIfam" id="NF005914">
    <property type="entry name" value="PRK07907.1"/>
    <property type="match status" value="1"/>
</dbReference>
<dbReference type="GO" id="GO:0008233">
    <property type="term" value="F:peptidase activity"/>
    <property type="evidence" value="ECO:0007669"/>
    <property type="project" value="UniProtKB-KW"/>
</dbReference>
<dbReference type="STRING" id="1850517.A8708_24435"/>
<proteinExistence type="predicted"/>
<dbReference type="InterPro" id="IPR051458">
    <property type="entry name" value="Cyt/Met_Dipeptidase"/>
</dbReference>
<gene>
    <name evidence="5" type="ORF">A8708_24435</name>
</gene>
<comment type="caution">
    <text evidence="5">The sequence shown here is derived from an EMBL/GenBank/DDBJ whole genome shotgun (WGS) entry which is preliminary data.</text>
</comment>
<keyword evidence="3" id="KW-0378">Hydrolase</keyword>
<dbReference type="EMBL" id="LYPB01000092">
    <property type="protein sequence ID" value="OAS13605.1"/>
    <property type="molecule type" value="Genomic_DNA"/>
</dbReference>
<evidence type="ECO:0000256" key="3">
    <source>
        <dbReference type="ARBA" id="ARBA00022801"/>
    </source>
</evidence>
<dbReference type="PANTHER" id="PTHR43270:SF12">
    <property type="entry name" value="SUCCINYL-DIAMINOPIMELATE DESUCCINYLASE"/>
    <property type="match status" value="1"/>
</dbReference>
<dbReference type="InterPro" id="IPR002933">
    <property type="entry name" value="Peptidase_M20"/>
</dbReference>
<accession>A0A197ZX94</accession>
<keyword evidence="1" id="KW-0645">Protease</keyword>
<evidence type="ECO:0000256" key="2">
    <source>
        <dbReference type="ARBA" id="ARBA00022723"/>
    </source>
</evidence>
<reference evidence="5 6" key="1">
    <citation type="submission" date="2016-05" db="EMBL/GenBank/DDBJ databases">
        <title>Paenibacillus sp. 1ZS3-15 nov., isolated from the rhizosphere soil.</title>
        <authorList>
            <person name="Zhang X.X."/>
            <person name="Zhang J."/>
        </authorList>
    </citation>
    <scope>NUCLEOTIDE SEQUENCE [LARGE SCALE GENOMIC DNA]</scope>
    <source>
        <strain evidence="5 6">1ZS3-15</strain>
    </source>
</reference>
<dbReference type="Gene3D" id="3.30.70.360">
    <property type="match status" value="1"/>
</dbReference>
<dbReference type="Gene3D" id="3.40.630.10">
    <property type="entry name" value="Zn peptidases"/>
    <property type="match status" value="1"/>
</dbReference>
<feature type="domain" description="Peptidase M20 dimerisation" evidence="4">
    <location>
        <begin position="194"/>
        <end position="350"/>
    </location>
</feature>
<evidence type="ECO:0000313" key="6">
    <source>
        <dbReference type="Proteomes" id="UP000078454"/>
    </source>
</evidence>
<sequence>MIEKIKSYLHTHRDEHIEELMAFLRIPSISAVAQHQPDMLKCAEWTAQSLQKAGLENIDIMPTKGHPVVYADWLHAPGKPTVLIYGHYDVQPAEPLELWETPPFEPVIRDNKLFGRGSTDDKGQLLLYVKVVEAFLQTQGSLPINVKFCIEGEEEIASKHLPSFVEEHASKLQADSIILSDTQMHGPGKPALMYGLRGLAGFEITIDGANSDLHSGLFGGAVQNPIHAISKLLSSFHDEQGRVAVHGFYDRVIELSDKERESFKQVEPDENKVRTNLNVTELYGEQGFSFYEQTTSRPTLEITSVSGGFQGEGIKPIIPNRASAKIACRLVAAQVPEEIMDLVEAHIHALTLPGVTITLDRQLRGNPFITPIDEPVMLAAAEAYEETFSEWPVYTRSGGSIPIVEVLGRVLDAPVVLMGFGLPGENLHAPNEHFHLMNWDNGTETISRYWLKLAQLAATSKESN</sequence>
<evidence type="ECO:0000313" key="5">
    <source>
        <dbReference type="EMBL" id="OAS13605.1"/>
    </source>
</evidence>
<keyword evidence="2" id="KW-0479">Metal-binding</keyword>
<dbReference type="InterPro" id="IPR011650">
    <property type="entry name" value="Peptidase_M20_dimer"/>
</dbReference>
<name>A0A197ZX94_9BACL</name>
<dbReference type="Pfam" id="PF07687">
    <property type="entry name" value="M20_dimer"/>
    <property type="match status" value="1"/>
</dbReference>
<dbReference type="Pfam" id="PF01546">
    <property type="entry name" value="Peptidase_M20"/>
    <property type="match status" value="1"/>
</dbReference>